<dbReference type="EMBL" id="JWSP02000004">
    <property type="protein sequence ID" value="PNO31985.1"/>
    <property type="molecule type" value="Genomic_DNA"/>
</dbReference>
<feature type="chain" id="PRO_5030049800" evidence="1">
    <location>
        <begin position="23"/>
        <end position="140"/>
    </location>
</feature>
<name>A0A2K0J9Q1_SALHO</name>
<feature type="signal peptide" evidence="1">
    <location>
        <begin position="1"/>
        <end position="22"/>
    </location>
</feature>
<accession>A0A2K0J9Q1</accession>
<evidence type="ECO:0000256" key="1">
    <source>
        <dbReference type="SAM" id="SignalP"/>
    </source>
</evidence>
<keyword evidence="1" id="KW-0732">Signal</keyword>
<reference evidence="4" key="1">
    <citation type="submission" date="2017-12" db="EMBL/GenBank/DDBJ databases">
        <title>FDA dAtabase for Regulatory Grade micrObial Sequences (FDA-ARGOS): Supporting development and validation of Infectious Disease Dx tests.</title>
        <authorList>
            <person name="Sichtig H."/>
            <person name="Tallon L."/>
            <person name="Sadzewicz L."/>
            <person name="Sengamalay N."/>
            <person name="Nagaraj S."/>
            <person name="Vavikolanu K."/>
            <person name="Aluvathingal J."/>
            <person name="Nadendla S."/>
            <person name="Pirone D.C."/>
            <person name="Hoffman M."/>
            <person name="Muruvanda T."/>
            <person name="Allard M."/>
            <person name="Evans P."/>
        </authorList>
    </citation>
    <scope>NUCLEOTIDE SEQUENCE [LARGE SCALE GENOMIC DNA]</scope>
    <source>
        <strain evidence="4">FDAARGOS_55</strain>
    </source>
</reference>
<gene>
    <name evidence="3" type="ORF">RK55_001355</name>
</gene>
<dbReference type="Pfam" id="PF14485">
    <property type="entry name" value="DUF4431"/>
    <property type="match status" value="1"/>
</dbReference>
<dbReference type="AlphaFoldDB" id="A0A2K0J9Q1"/>
<dbReference type="Proteomes" id="UP000236163">
    <property type="component" value="Unassembled WGS sequence"/>
</dbReference>
<proteinExistence type="predicted"/>
<evidence type="ECO:0000259" key="2">
    <source>
        <dbReference type="Pfam" id="PF14485"/>
    </source>
</evidence>
<dbReference type="PROSITE" id="PS51257">
    <property type="entry name" value="PROKAR_LIPOPROTEIN"/>
    <property type="match status" value="1"/>
</dbReference>
<feature type="domain" description="DUF4431" evidence="2">
    <location>
        <begin position="85"/>
        <end position="133"/>
    </location>
</feature>
<evidence type="ECO:0000313" key="3">
    <source>
        <dbReference type="EMBL" id="PNO31985.1"/>
    </source>
</evidence>
<evidence type="ECO:0000313" key="4">
    <source>
        <dbReference type="Proteomes" id="UP000236163"/>
    </source>
</evidence>
<organism evidence="3 4">
    <name type="scientific">Salmonella enterica subsp. houtenae serovar 50:g,z51:-</name>
    <dbReference type="NCBI Taxonomy" id="1173947"/>
    <lineage>
        <taxon>Bacteria</taxon>
        <taxon>Pseudomonadati</taxon>
        <taxon>Pseudomonadota</taxon>
        <taxon>Gammaproteobacteria</taxon>
        <taxon>Enterobacterales</taxon>
        <taxon>Enterobacteriaceae</taxon>
        <taxon>Salmonella</taxon>
    </lineage>
</organism>
<sequence>MNKTMQSVFLLLLFFFSVSVMSACLDEGDNVTLTGVLKKETAYGPPGWGEHPQNDEKMNYWFLYPDRIPECFNAVDDDTRHYSKKMQIIMVDEQYSKYRMFLEKDVKLSGKIMFANSPYHSTPVLIFHVSGVELMKGGDN</sequence>
<dbReference type="InterPro" id="IPR027826">
    <property type="entry name" value="DUF4431"/>
</dbReference>
<protein>
    <submittedName>
        <fullName evidence="3">DUF4431 domain-containing protein</fullName>
    </submittedName>
</protein>
<comment type="caution">
    <text evidence="3">The sequence shown here is derived from an EMBL/GenBank/DDBJ whole genome shotgun (WGS) entry which is preliminary data.</text>
</comment>